<evidence type="ECO:0000256" key="3">
    <source>
        <dbReference type="ARBA" id="ARBA00022989"/>
    </source>
</evidence>
<dbReference type="InterPro" id="IPR045275">
    <property type="entry name" value="MscS_archaea/bacteria_type"/>
</dbReference>
<gene>
    <name evidence="7" type="ORF">CKO42_14400</name>
</gene>
<protein>
    <recommendedName>
        <fullName evidence="5">Small-conductance mechanosensitive channel</fullName>
    </recommendedName>
</protein>
<organism evidence="7 8">
    <name type="scientific">Lamprobacter modestohalophilus</name>
    <dbReference type="NCBI Taxonomy" id="1064514"/>
    <lineage>
        <taxon>Bacteria</taxon>
        <taxon>Pseudomonadati</taxon>
        <taxon>Pseudomonadota</taxon>
        <taxon>Gammaproteobacteria</taxon>
        <taxon>Chromatiales</taxon>
        <taxon>Chromatiaceae</taxon>
        <taxon>Lamprobacter</taxon>
    </lineage>
</organism>
<evidence type="ECO:0000313" key="8">
    <source>
        <dbReference type="Proteomes" id="UP001138768"/>
    </source>
</evidence>
<dbReference type="AlphaFoldDB" id="A0A9X0WA23"/>
<comment type="subunit">
    <text evidence="5">Homoheptamer.</text>
</comment>
<dbReference type="InterPro" id="IPR010920">
    <property type="entry name" value="LSM_dom_sf"/>
</dbReference>
<evidence type="ECO:0000256" key="5">
    <source>
        <dbReference type="RuleBase" id="RU369025"/>
    </source>
</evidence>
<evidence type="ECO:0000259" key="6">
    <source>
        <dbReference type="Pfam" id="PF00924"/>
    </source>
</evidence>
<keyword evidence="5" id="KW-0406">Ion transport</keyword>
<feature type="transmembrane region" description="Helical" evidence="5">
    <location>
        <begin position="17"/>
        <end position="35"/>
    </location>
</feature>
<keyword evidence="4 5" id="KW-0472">Membrane</keyword>
<dbReference type="Proteomes" id="UP001138768">
    <property type="component" value="Unassembled WGS sequence"/>
</dbReference>
<dbReference type="PANTHER" id="PTHR30221:SF1">
    <property type="entry name" value="SMALL-CONDUCTANCE MECHANOSENSITIVE CHANNEL"/>
    <property type="match status" value="1"/>
</dbReference>
<sequence>MDTETINDLFRRLDTGALLDLTLILFGTVALILLVQKALPWLANRLHGKSRHYLLALVPLLRLIIVIGAFLLAVPTLIEPSLQNMVAIFGSLGLALGFALKDYASSLVAGIVAVGEAPYRNGDWVQIGDTYGEVTHVGMRAVNLVTPDDNLVSIPHAKLWTEPISNANNGSPQLQCTADFYLHPAHDGARVRELLFDVALTSPYLALGEPIAVVAAEQPWGTRYRLRAYPIDARQQFRFATDLTLRAKAELLRQGFRMAAVPARPEPAGASG</sequence>
<keyword evidence="5" id="KW-0813">Transport</keyword>
<keyword evidence="8" id="KW-1185">Reference proteome</keyword>
<accession>A0A9X0WA23</accession>
<dbReference type="Gene3D" id="1.10.287.1260">
    <property type="match status" value="1"/>
</dbReference>
<keyword evidence="2 5" id="KW-0812">Transmembrane</keyword>
<comment type="subcellular location">
    <subcellularLocation>
        <location evidence="5">Cell inner membrane</location>
        <topology evidence="5">Multi-pass membrane protein</topology>
    </subcellularLocation>
    <subcellularLocation>
        <location evidence="1">Membrane</location>
    </subcellularLocation>
</comment>
<proteinExistence type="inferred from homology"/>
<evidence type="ECO:0000313" key="7">
    <source>
        <dbReference type="EMBL" id="MBK1619609.1"/>
    </source>
</evidence>
<comment type="caution">
    <text evidence="5">Lacks conserved residue(s) required for the propagation of feature annotation.</text>
</comment>
<dbReference type="EMBL" id="NRRY01000023">
    <property type="protein sequence ID" value="MBK1619609.1"/>
    <property type="molecule type" value="Genomic_DNA"/>
</dbReference>
<name>A0A9X0WA23_9GAMM</name>
<dbReference type="GO" id="GO:0008381">
    <property type="term" value="F:mechanosensitive monoatomic ion channel activity"/>
    <property type="evidence" value="ECO:0007669"/>
    <property type="project" value="InterPro"/>
</dbReference>
<comment type="caution">
    <text evidence="7">The sequence shown here is derived from an EMBL/GenBank/DDBJ whole genome shotgun (WGS) entry which is preliminary data.</text>
</comment>
<dbReference type="SUPFAM" id="SSF50182">
    <property type="entry name" value="Sm-like ribonucleoproteins"/>
    <property type="match status" value="1"/>
</dbReference>
<dbReference type="Gene3D" id="2.30.30.60">
    <property type="match status" value="1"/>
</dbReference>
<evidence type="ECO:0000256" key="1">
    <source>
        <dbReference type="ARBA" id="ARBA00004370"/>
    </source>
</evidence>
<feature type="domain" description="Mechanosensitive ion channel MscS" evidence="6">
    <location>
        <begin position="102"/>
        <end position="168"/>
    </location>
</feature>
<dbReference type="GO" id="GO:0005886">
    <property type="term" value="C:plasma membrane"/>
    <property type="evidence" value="ECO:0007669"/>
    <property type="project" value="UniProtKB-SubCell"/>
</dbReference>
<evidence type="ECO:0000256" key="4">
    <source>
        <dbReference type="ARBA" id="ARBA00023136"/>
    </source>
</evidence>
<dbReference type="Pfam" id="PF00924">
    <property type="entry name" value="MS_channel_2nd"/>
    <property type="match status" value="1"/>
</dbReference>
<dbReference type="RefSeq" id="WP_200245238.1">
    <property type="nucleotide sequence ID" value="NZ_NRRY01000023.1"/>
</dbReference>
<dbReference type="InterPro" id="IPR023408">
    <property type="entry name" value="MscS_beta-dom_sf"/>
</dbReference>
<keyword evidence="3 5" id="KW-1133">Transmembrane helix</keyword>
<keyword evidence="5" id="KW-1003">Cell membrane</keyword>
<evidence type="ECO:0000256" key="2">
    <source>
        <dbReference type="ARBA" id="ARBA00022692"/>
    </source>
</evidence>
<feature type="transmembrane region" description="Helical" evidence="5">
    <location>
        <begin position="55"/>
        <end position="78"/>
    </location>
</feature>
<dbReference type="PANTHER" id="PTHR30221">
    <property type="entry name" value="SMALL-CONDUCTANCE MECHANOSENSITIVE CHANNEL"/>
    <property type="match status" value="1"/>
</dbReference>
<dbReference type="InterPro" id="IPR006685">
    <property type="entry name" value="MscS_channel_2nd"/>
</dbReference>
<comment type="similarity">
    <text evidence="5">Belongs to the MscS (TC 1.A.23) family.</text>
</comment>
<keyword evidence="5" id="KW-0997">Cell inner membrane</keyword>
<keyword evidence="5" id="KW-0407">Ion channel</keyword>
<reference evidence="7 8" key="1">
    <citation type="journal article" date="2020" name="Microorganisms">
        <title>Osmotic Adaptation and Compatible Solute Biosynthesis of Phototrophic Bacteria as Revealed from Genome Analyses.</title>
        <authorList>
            <person name="Imhoff J.F."/>
            <person name="Rahn T."/>
            <person name="Kunzel S."/>
            <person name="Keller A."/>
            <person name="Neulinger S.C."/>
        </authorList>
    </citation>
    <scope>NUCLEOTIDE SEQUENCE [LARGE SCALE GENOMIC DNA]</scope>
    <source>
        <strain evidence="7 8">DSM 25653</strain>
    </source>
</reference>
<comment type="function">
    <text evidence="5">Mechanosensitive channel that participates in the regulation of osmotic pressure changes within the cell, opening in response to stretch forces in the membrane lipid bilayer, without the need for other proteins. Contributes to normal resistance to hypoosmotic shock. Forms an ion channel of 1.0 nanosiemens conductance with a slight preference for anions.</text>
</comment>